<dbReference type="RefSeq" id="WP_014274096.1">
    <property type="nucleotide sequence ID" value="NZ_BIMW01000074.1"/>
</dbReference>
<dbReference type="GeneID" id="301682406"/>
<accession>A0A5M3T6R2</accession>
<keyword evidence="5" id="KW-1185">Reference proteome</keyword>
<name>A0A5M3T6R2_LIMPL</name>
<dbReference type="InterPro" id="IPR000863">
    <property type="entry name" value="Sulfotransferase_dom"/>
</dbReference>
<dbReference type="EMBL" id="BIMW01000074">
    <property type="protein sequence ID" value="GCE93486.1"/>
    <property type="molecule type" value="Genomic_DNA"/>
</dbReference>
<proteinExistence type="inferred from homology"/>
<feature type="domain" description="Sulfotransferase" evidence="3">
    <location>
        <begin position="17"/>
        <end position="237"/>
    </location>
</feature>
<reference evidence="4 5" key="1">
    <citation type="journal article" date="2019" name="J Genomics">
        <title>The Draft Genome of a Hydrogen-producing Cyanobacterium, Arthrospira platensis NIES-46.</title>
        <authorList>
            <person name="Suzuki S."/>
            <person name="Yamaguchi H."/>
            <person name="Kawachi M."/>
        </authorList>
    </citation>
    <scope>NUCLEOTIDE SEQUENCE [LARGE SCALE GENOMIC DNA]</scope>
    <source>
        <strain evidence="4 5">NIES-46</strain>
    </source>
</reference>
<dbReference type="Pfam" id="PF00685">
    <property type="entry name" value="Sulfotransfer_1"/>
    <property type="match status" value="1"/>
</dbReference>
<dbReference type="Proteomes" id="UP000326169">
    <property type="component" value="Unassembled WGS sequence"/>
</dbReference>
<protein>
    <submittedName>
        <fullName evidence="4">Sulfotransferase</fullName>
    </submittedName>
</protein>
<dbReference type="InterPro" id="IPR027417">
    <property type="entry name" value="P-loop_NTPase"/>
</dbReference>
<keyword evidence="2" id="KW-0808">Transferase</keyword>
<organism evidence="4 5">
    <name type="scientific">Limnospira platensis NIES-46</name>
    <dbReference type="NCBI Taxonomy" id="1236695"/>
    <lineage>
        <taxon>Bacteria</taxon>
        <taxon>Bacillati</taxon>
        <taxon>Cyanobacteriota</taxon>
        <taxon>Cyanophyceae</taxon>
        <taxon>Oscillatoriophycideae</taxon>
        <taxon>Oscillatoriales</taxon>
        <taxon>Sirenicapillariaceae</taxon>
        <taxon>Limnospira</taxon>
    </lineage>
</organism>
<evidence type="ECO:0000313" key="5">
    <source>
        <dbReference type="Proteomes" id="UP000326169"/>
    </source>
</evidence>
<evidence type="ECO:0000256" key="2">
    <source>
        <dbReference type="ARBA" id="ARBA00022679"/>
    </source>
</evidence>
<comment type="caution">
    <text evidence="4">The sequence shown here is derived from an EMBL/GenBank/DDBJ whole genome shotgun (WGS) entry which is preliminary data.</text>
</comment>
<comment type="similarity">
    <text evidence="1">Belongs to the sulfotransferase 1 family.</text>
</comment>
<evidence type="ECO:0000259" key="3">
    <source>
        <dbReference type="Pfam" id="PF00685"/>
    </source>
</evidence>
<dbReference type="PANTHER" id="PTHR11783">
    <property type="entry name" value="SULFOTRANSFERASE SULT"/>
    <property type="match status" value="1"/>
</dbReference>
<dbReference type="SUPFAM" id="SSF52540">
    <property type="entry name" value="P-loop containing nucleoside triphosphate hydrolases"/>
    <property type="match status" value="1"/>
</dbReference>
<dbReference type="Gene3D" id="3.40.50.300">
    <property type="entry name" value="P-loop containing nucleotide triphosphate hydrolases"/>
    <property type="match status" value="1"/>
</dbReference>
<evidence type="ECO:0000256" key="1">
    <source>
        <dbReference type="ARBA" id="ARBA00005771"/>
    </source>
</evidence>
<evidence type="ECO:0000313" key="4">
    <source>
        <dbReference type="EMBL" id="GCE93486.1"/>
    </source>
</evidence>
<sequence length="267" mass="31029">MFSSAYKYKVNQWYFRPTDVFLASYPRSGNTWMRLLLSDVIQHLGGEKTQPGGNVIPDVYKVDIEDWYRNPRIKIPFRIIKTHEPLALISDYRIIYLFRHPADCLCSYYHYQLRSPRFRENNSGIDGFCQNLINQWCGHINGYLEAAKTGSDRLFLVSYESLNINPVESLKNVCNFLDLDITEAQAQIAVNNQQFRQVQTLSQRGDSQTLGFAENGGYQNFFRRGQINSSTQELSENTRTIISHKSQDIYNQIRELESQQLTNINSN</sequence>
<gene>
    <name evidence="4" type="ORF">NIES46_15360</name>
</gene>